<evidence type="ECO:0008006" key="4">
    <source>
        <dbReference type="Google" id="ProtNLM"/>
    </source>
</evidence>
<gene>
    <name evidence="2" type="ORF">GZ78_13340</name>
</gene>
<keyword evidence="1" id="KW-0812">Transmembrane</keyword>
<comment type="caution">
    <text evidence="2">The sequence shown here is derived from an EMBL/GenBank/DDBJ whole genome shotgun (WGS) entry which is preliminary data.</text>
</comment>
<reference evidence="2 3" key="1">
    <citation type="submission" date="2014-06" db="EMBL/GenBank/DDBJ databases">
        <title>Whole Genome Sequences of Three Symbiotic Endozoicomonas Bacteria.</title>
        <authorList>
            <person name="Neave M.J."/>
            <person name="Apprill A."/>
            <person name="Voolstra C.R."/>
        </authorList>
    </citation>
    <scope>NUCLEOTIDE SEQUENCE [LARGE SCALE GENOMIC DNA]</scope>
    <source>
        <strain evidence="2 3">DSM 25634</strain>
    </source>
</reference>
<evidence type="ECO:0000313" key="3">
    <source>
        <dbReference type="Proteomes" id="UP000028073"/>
    </source>
</evidence>
<evidence type="ECO:0000313" key="2">
    <source>
        <dbReference type="EMBL" id="KEQ18466.1"/>
    </source>
</evidence>
<evidence type="ECO:0000256" key="1">
    <source>
        <dbReference type="SAM" id="Phobius"/>
    </source>
</evidence>
<keyword evidence="3" id="KW-1185">Reference proteome</keyword>
<dbReference type="STRING" id="1137799.GZ78_13340"/>
<accession>A0A081NJ43</accession>
<keyword evidence="1" id="KW-1133">Transmembrane helix</keyword>
<name>A0A081NJ43_9GAMM</name>
<dbReference type="RefSeq" id="WP_034835826.1">
    <property type="nucleotide sequence ID" value="NZ_JOKH01000002.1"/>
</dbReference>
<keyword evidence="1" id="KW-0472">Membrane</keyword>
<dbReference type="EMBL" id="JOKH01000002">
    <property type="protein sequence ID" value="KEQ18466.1"/>
    <property type="molecule type" value="Genomic_DNA"/>
</dbReference>
<organism evidence="2 3">
    <name type="scientific">Endozoicomonas numazuensis</name>
    <dbReference type="NCBI Taxonomy" id="1137799"/>
    <lineage>
        <taxon>Bacteria</taxon>
        <taxon>Pseudomonadati</taxon>
        <taxon>Pseudomonadota</taxon>
        <taxon>Gammaproteobacteria</taxon>
        <taxon>Oceanospirillales</taxon>
        <taxon>Endozoicomonadaceae</taxon>
        <taxon>Endozoicomonas</taxon>
    </lineage>
</organism>
<sequence length="141" mass="15508">MNKALIKIIILILVLAGTAILYLKFKPVEKPVSPLPALTQLLERAQHQAQELAMPKAEPINLADWQVLMQQVADHNGLQIGVREGNAQQAEIYIKKGSVESFVNGFSDMYARGLRVQSIRLLEAGEPGQVKAETVKLLVSP</sequence>
<protein>
    <recommendedName>
        <fullName evidence="4">Type II secretion system protein M</fullName>
    </recommendedName>
</protein>
<feature type="transmembrane region" description="Helical" evidence="1">
    <location>
        <begin position="6"/>
        <end position="23"/>
    </location>
</feature>
<dbReference type="Proteomes" id="UP000028073">
    <property type="component" value="Unassembled WGS sequence"/>
</dbReference>
<dbReference type="OrthoDB" id="6198520at2"/>
<dbReference type="AlphaFoldDB" id="A0A081NJ43"/>
<proteinExistence type="predicted"/>